<comment type="caution">
    <text evidence="3">The sequence shown here is derived from an EMBL/GenBank/DDBJ whole genome shotgun (WGS) entry which is preliminary data.</text>
</comment>
<feature type="transmembrane region" description="Helical" evidence="2">
    <location>
        <begin position="6"/>
        <end position="26"/>
    </location>
</feature>
<feature type="compositionally biased region" description="Basic and acidic residues" evidence="1">
    <location>
        <begin position="112"/>
        <end position="143"/>
    </location>
</feature>
<dbReference type="Proteomes" id="UP001589536">
    <property type="component" value="Unassembled WGS sequence"/>
</dbReference>
<evidence type="ECO:0000256" key="2">
    <source>
        <dbReference type="SAM" id="Phobius"/>
    </source>
</evidence>
<keyword evidence="4" id="KW-1185">Reference proteome</keyword>
<sequence>MDGQQLIWIVVAIVVIAVVIAIVVFGRRAKTAADRKRAAQLREQARTDALGAHERRAEAARAEADAHRAESEAERLHNEAMKKQKDSERANEVSQDRLRRAAALDPDGGDSPGRRNEAPDRRESSPDRRDDEGDGESRRDPRP</sequence>
<reference evidence="3 4" key="1">
    <citation type="submission" date="2024-09" db="EMBL/GenBank/DDBJ databases">
        <authorList>
            <person name="Sun Q."/>
            <person name="Mori K."/>
        </authorList>
    </citation>
    <scope>NUCLEOTIDE SEQUENCE [LARGE SCALE GENOMIC DNA]</scope>
    <source>
        <strain evidence="3 4">JCM 13519</strain>
    </source>
</reference>
<dbReference type="RefSeq" id="WP_345045859.1">
    <property type="nucleotide sequence ID" value="NZ_BAABED010000001.1"/>
</dbReference>
<name>A0ABV5UVS2_9MICC</name>
<accession>A0ABV5UVS2</accession>
<evidence type="ECO:0000313" key="4">
    <source>
        <dbReference type="Proteomes" id="UP001589536"/>
    </source>
</evidence>
<evidence type="ECO:0000256" key="1">
    <source>
        <dbReference type="SAM" id="MobiDB-lite"/>
    </source>
</evidence>
<keyword evidence="2" id="KW-0472">Membrane</keyword>
<proteinExistence type="predicted"/>
<organism evidence="3 4">
    <name type="scientific">Arthrobacter methylotrophus</name>
    <dbReference type="NCBI Taxonomy" id="121291"/>
    <lineage>
        <taxon>Bacteria</taxon>
        <taxon>Bacillati</taxon>
        <taxon>Actinomycetota</taxon>
        <taxon>Actinomycetes</taxon>
        <taxon>Micrococcales</taxon>
        <taxon>Micrococcaceae</taxon>
        <taxon>Arthrobacter</taxon>
    </lineage>
</organism>
<feature type="region of interest" description="Disordered" evidence="1">
    <location>
        <begin position="44"/>
        <end position="143"/>
    </location>
</feature>
<gene>
    <name evidence="3" type="ORF">ACFFPI_19505</name>
</gene>
<keyword evidence="2" id="KW-0812">Transmembrane</keyword>
<keyword evidence="2" id="KW-1133">Transmembrane helix</keyword>
<protein>
    <submittedName>
        <fullName evidence="3">Uncharacterized protein</fullName>
    </submittedName>
</protein>
<feature type="compositionally biased region" description="Basic and acidic residues" evidence="1">
    <location>
        <begin position="44"/>
        <end position="99"/>
    </location>
</feature>
<evidence type="ECO:0000313" key="3">
    <source>
        <dbReference type="EMBL" id="MFB9716291.1"/>
    </source>
</evidence>
<dbReference type="EMBL" id="JBHMBH010000044">
    <property type="protein sequence ID" value="MFB9716291.1"/>
    <property type="molecule type" value="Genomic_DNA"/>
</dbReference>